<dbReference type="EMBL" id="MSFK01000010">
    <property type="protein sequence ID" value="PWY90249.1"/>
    <property type="molecule type" value="Genomic_DNA"/>
</dbReference>
<feature type="region of interest" description="Disordered" evidence="1">
    <location>
        <begin position="28"/>
        <end position="50"/>
    </location>
</feature>
<organism evidence="2 3">
    <name type="scientific">Aspergillus sclerotioniger CBS 115572</name>
    <dbReference type="NCBI Taxonomy" id="1450535"/>
    <lineage>
        <taxon>Eukaryota</taxon>
        <taxon>Fungi</taxon>
        <taxon>Dikarya</taxon>
        <taxon>Ascomycota</taxon>
        <taxon>Pezizomycotina</taxon>
        <taxon>Eurotiomycetes</taxon>
        <taxon>Eurotiomycetidae</taxon>
        <taxon>Eurotiales</taxon>
        <taxon>Aspergillaceae</taxon>
        <taxon>Aspergillus</taxon>
        <taxon>Aspergillus subgen. Circumdati</taxon>
    </lineage>
</organism>
<dbReference type="AlphaFoldDB" id="A0A317WV61"/>
<dbReference type="GeneID" id="37113536"/>
<evidence type="ECO:0000313" key="3">
    <source>
        <dbReference type="Proteomes" id="UP000246702"/>
    </source>
</evidence>
<evidence type="ECO:0000256" key="1">
    <source>
        <dbReference type="SAM" id="MobiDB-lite"/>
    </source>
</evidence>
<evidence type="ECO:0000313" key="2">
    <source>
        <dbReference type="EMBL" id="PWY90249.1"/>
    </source>
</evidence>
<keyword evidence="3" id="KW-1185">Reference proteome</keyword>
<feature type="non-terminal residue" evidence="2">
    <location>
        <position position="50"/>
    </location>
</feature>
<name>A0A317WV61_9EURO</name>
<dbReference type="Proteomes" id="UP000246702">
    <property type="component" value="Unassembled WGS sequence"/>
</dbReference>
<reference evidence="2 3" key="1">
    <citation type="submission" date="2016-12" db="EMBL/GenBank/DDBJ databases">
        <title>The genomes of Aspergillus section Nigri reveals drivers in fungal speciation.</title>
        <authorList>
            <consortium name="DOE Joint Genome Institute"/>
            <person name="Vesth T.C."/>
            <person name="Nybo J."/>
            <person name="Theobald S."/>
            <person name="Brandl J."/>
            <person name="Frisvad J.C."/>
            <person name="Nielsen K.F."/>
            <person name="Lyhne E.K."/>
            <person name="Kogle M.E."/>
            <person name="Kuo A."/>
            <person name="Riley R."/>
            <person name="Clum A."/>
            <person name="Nolan M."/>
            <person name="Lipzen A."/>
            <person name="Salamov A."/>
            <person name="Henrissat B."/>
            <person name="Wiebenga A."/>
            <person name="De Vries R.P."/>
            <person name="Grigoriev I.V."/>
            <person name="Mortensen U.H."/>
            <person name="Andersen M.R."/>
            <person name="Baker S.E."/>
        </authorList>
    </citation>
    <scope>NUCLEOTIDE SEQUENCE [LARGE SCALE GENOMIC DNA]</scope>
    <source>
        <strain evidence="2 3">CBS 115572</strain>
    </source>
</reference>
<dbReference type="RefSeq" id="XP_025468627.1">
    <property type="nucleotide sequence ID" value="XM_025611393.1"/>
</dbReference>
<protein>
    <submittedName>
        <fullName evidence="2">Uncharacterized protein</fullName>
    </submittedName>
</protein>
<gene>
    <name evidence="2" type="ORF">BO94DRAFT_533764</name>
</gene>
<proteinExistence type="predicted"/>
<sequence>MKTNAAYHYNNPYPYPYSYSPLNPPSPERKYIRYPLPSPPRYHYQSNKQN</sequence>
<accession>A0A317WV61</accession>
<comment type="caution">
    <text evidence="2">The sequence shown here is derived from an EMBL/GenBank/DDBJ whole genome shotgun (WGS) entry which is preliminary data.</text>
</comment>